<accession>A0AAV5I223</accession>
<keyword evidence="1" id="KW-0479">Metal-binding</keyword>
<evidence type="ECO:0000313" key="4">
    <source>
        <dbReference type="EMBL" id="GKU92937.1"/>
    </source>
</evidence>
<keyword evidence="1" id="KW-0863">Zinc-finger</keyword>
<evidence type="ECO:0000256" key="1">
    <source>
        <dbReference type="PROSITE-ProRule" id="PRU00047"/>
    </source>
</evidence>
<proteinExistence type="predicted"/>
<protein>
    <recommendedName>
        <fullName evidence="3">CCHC-type domain-containing protein</fullName>
    </recommendedName>
</protein>
<dbReference type="GO" id="GO:0008270">
    <property type="term" value="F:zinc ion binding"/>
    <property type="evidence" value="ECO:0007669"/>
    <property type="project" value="UniProtKB-KW"/>
</dbReference>
<dbReference type="GO" id="GO:0003676">
    <property type="term" value="F:nucleic acid binding"/>
    <property type="evidence" value="ECO:0007669"/>
    <property type="project" value="InterPro"/>
</dbReference>
<dbReference type="Proteomes" id="UP001054252">
    <property type="component" value="Unassembled WGS sequence"/>
</dbReference>
<dbReference type="AlphaFoldDB" id="A0AAV5I223"/>
<dbReference type="PROSITE" id="PS50158">
    <property type="entry name" value="ZF_CCHC"/>
    <property type="match status" value="1"/>
</dbReference>
<keyword evidence="1" id="KW-0862">Zinc</keyword>
<keyword evidence="5" id="KW-1185">Reference proteome</keyword>
<comment type="caution">
    <text evidence="4">The sequence shown here is derived from an EMBL/GenBank/DDBJ whole genome shotgun (WGS) entry which is preliminary data.</text>
</comment>
<organism evidence="4 5">
    <name type="scientific">Rubroshorea leprosula</name>
    <dbReference type="NCBI Taxonomy" id="152421"/>
    <lineage>
        <taxon>Eukaryota</taxon>
        <taxon>Viridiplantae</taxon>
        <taxon>Streptophyta</taxon>
        <taxon>Embryophyta</taxon>
        <taxon>Tracheophyta</taxon>
        <taxon>Spermatophyta</taxon>
        <taxon>Magnoliopsida</taxon>
        <taxon>eudicotyledons</taxon>
        <taxon>Gunneridae</taxon>
        <taxon>Pentapetalae</taxon>
        <taxon>rosids</taxon>
        <taxon>malvids</taxon>
        <taxon>Malvales</taxon>
        <taxon>Dipterocarpaceae</taxon>
        <taxon>Rubroshorea</taxon>
    </lineage>
</organism>
<dbReference type="InterPro" id="IPR001878">
    <property type="entry name" value="Znf_CCHC"/>
</dbReference>
<evidence type="ECO:0000259" key="3">
    <source>
        <dbReference type="PROSITE" id="PS50158"/>
    </source>
</evidence>
<evidence type="ECO:0000256" key="2">
    <source>
        <dbReference type="SAM" id="MobiDB-lite"/>
    </source>
</evidence>
<feature type="region of interest" description="Disordered" evidence="2">
    <location>
        <begin position="80"/>
        <end position="101"/>
    </location>
</feature>
<name>A0AAV5I223_9ROSI</name>
<sequence>MAQFQASQPLEGLSTIKPPFFDGPYVPMKVVGENEVPKEEAEWNDEDLEVIKINHKVINMLQFDGGVEVVEEKMNIAFKASKQKEESQDDASDDESSHEEDITKLVLKEVKKYMKSSLKGKSSRRNKEIHYSRGKIYSDDEDRGKLSEKHIKCYKCNEIGQYRNQCPQLKKGERKDKKSMKKKAFVATWSDDETSSMESESSLENGVTNLCFMA</sequence>
<feature type="compositionally biased region" description="Acidic residues" evidence="2">
    <location>
        <begin position="87"/>
        <end position="98"/>
    </location>
</feature>
<dbReference type="EMBL" id="BPVZ01000006">
    <property type="protein sequence ID" value="GKU92937.1"/>
    <property type="molecule type" value="Genomic_DNA"/>
</dbReference>
<evidence type="ECO:0000313" key="5">
    <source>
        <dbReference type="Proteomes" id="UP001054252"/>
    </source>
</evidence>
<gene>
    <name evidence="4" type="ORF">SLEP1_g6590</name>
</gene>
<dbReference type="InterPro" id="IPR036875">
    <property type="entry name" value="Znf_CCHC_sf"/>
</dbReference>
<feature type="domain" description="CCHC-type" evidence="3">
    <location>
        <begin position="152"/>
        <end position="168"/>
    </location>
</feature>
<reference evidence="4 5" key="1">
    <citation type="journal article" date="2021" name="Commun. Biol.">
        <title>The genome of Shorea leprosula (Dipterocarpaceae) highlights the ecological relevance of drought in aseasonal tropical rainforests.</title>
        <authorList>
            <person name="Ng K.K.S."/>
            <person name="Kobayashi M.J."/>
            <person name="Fawcett J.A."/>
            <person name="Hatakeyama M."/>
            <person name="Paape T."/>
            <person name="Ng C.H."/>
            <person name="Ang C.C."/>
            <person name="Tnah L.H."/>
            <person name="Lee C.T."/>
            <person name="Nishiyama T."/>
            <person name="Sese J."/>
            <person name="O'Brien M.J."/>
            <person name="Copetti D."/>
            <person name="Mohd Noor M.I."/>
            <person name="Ong R.C."/>
            <person name="Putra M."/>
            <person name="Sireger I.Z."/>
            <person name="Indrioko S."/>
            <person name="Kosugi Y."/>
            <person name="Izuno A."/>
            <person name="Isagi Y."/>
            <person name="Lee S.L."/>
            <person name="Shimizu K.K."/>
        </authorList>
    </citation>
    <scope>NUCLEOTIDE SEQUENCE [LARGE SCALE GENOMIC DNA]</scope>
    <source>
        <strain evidence="4">214</strain>
    </source>
</reference>
<dbReference type="SUPFAM" id="SSF57756">
    <property type="entry name" value="Retrovirus zinc finger-like domains"/>
    <property type="match status" value="1"/>
</dbReference>